<dbReference type="AlphaFoldDB" id="A0AAW2ASM7"/>
<feature type="region of interest" description="Disordered" evidence="1">
    <location>
        <begin position="63"/>
        <end position="83"/>
    </location>
</feature>
<dbReference type="GO" id="GO:0043565">
    <property type="term" value="F:sequence-specific DNA binding"/>
    <property type="evidence" value="ECO:0007669"/>
    <property type="project" value="TreeGrafter"/>
</dbReference>
<proteinExistence type="predicted"/>
<feature type="compositionally biased region" description="Acidic residues" evidence="1">
    <location>
        <begin position="63"/>
        <end position="74"/>
    </location>
</feature>
<dbReference type="InterPro" id="IPR029526">
    <property type="entry name" value="PGBD"/>
</dbReference>
<dbReference type="PANTHER" id="PTHR47055">
    <property type="entry name" value="DDE_TNP_1_7 DOMAIN-CONTAINING PROTEIN"/>
    <property type="match status" value="1"/>
</dbReference>
<dbReference type="PANTHER" id="PTHR47055:SF3">
    <property type="entry name" value="PHORBOL-ESTER_DAG-TYPE DOMAIN-CONTAINING PROTEIN"/>
    <property type="match status" value="1"/>
</dbReference>
<dbReference type="Pfam" id="PF13843">
    <property type="entry name" value="DDE_Tnp_1_7"/>
    <property type="match status" value="1"/>
</dbReference>
<protein>
    <recommendedName>
        <fullName evidence="2">PiggyBac transposable element-derived protein domain-containing protein</fullName>
    </recommendedName>
</protein>
<organism evidence="3 4">
    <name type="scientific">Culter alburnus</name>
    <name type="common">Topmouth culter</name>
    <dbReference type="NCBI Taxonomy" id="194366"/>
    <lineage>
        <taxon>Eukaryota</taxon>
        <taxon>Metazoa</taxon>
        <taxon>Chordata</taxon>
        <taxon>Craniata</taxon>
        <taxon>Vertebrata</taxon>
        <taxon>Euteleostomi</taxon>
        <taxon>Actinopterygii</taxon>
        <taxon>Neopterygii</taxon>
        <taxon>Teleostei</taxon>
        <taxon>Ostariophysi</taxon>
        <taxon>Cypriniformes</taxon>
        <taxon>Xenocyprididae</taxon>
        <taxon>Xenocypridinae</taxon>
        <taxon>Culter</taxon>
    </lineage>
</organism>
<evidence type="ECO:0000259" key="2">
    <source>
        <dbReference type="Pfam" id="PF13843"/>
    </source>
</evidence>
<keyword evidence="4" id="KW-1185">Reference proteome</keyword>
<accession>A0AAW2ASM7</accession>
<dbReference type="InterPro" id="IPR052638">
    <property type="entry name" value="PiggyBac_TE-derived"/>
</dbReference>
<evidence type="ECO:0000256" key="1">
    <source>
        <dbReference type="SAM" id="MobiDB-lite"/>
    </source>
</evidence>
<name>A0AAW2ASM7_CULAL</name>
<feature type="domain" description="PiggyBac transposable element-derived protein" evidence="2">
    <location>
        <begin position="179"/>
        <end position="357"/>
    </location>
</feature>
<evidence type="ECO:0000313" key="3">
    <source>
        <dbReference type="EMBL" id="KAK9976482.1"/>
    </source>
</evidence>
<sequence length="413" mass="46463">MSTLLFYGKRPIVVVPANEGADKDDNDVANPDFIPPTYNLDTPCPSDMDPSAKRKCMQSALELEDDEGDDDDDDYHYAKGPTKKGKVDLDNQALPNTSTFPYDDLCGYPALHGISELPSIDDYWVMETRVPQVANLMSSKRFRLMRRLVHFTDNTQIPGTIDRFFKVFKATVQPPGNISRTSPDKWGFKLFARSSEDGFIHDLVLYKGKTMLEAHGVPMNTMSSSTTTANFADNFFSSLEIVCYLKDKNCWYTGTARDNRIGKKKAVPHGMHDCVTSDDGILALRLKDNKVVTLLSDLGVEKEQVSCPAVIKSYNANMGGIDNSDMLVHLYRIPMKSKRWYMQMFANAVDVSLTNAWIITSDDVPKPVLGHRSHTPDASERFDMSLTCFRLHQLQELQQEGNNIEVKCFLQGL</sequence>
<dbReference type="Proteomes" id="UP001479290">
    <property type="component" value="Unassembled WGS sequence"/>
</dbReference>
<evidence type="ECO:0000313" key="4">
    <source>
        <dbReference type="Proteomes" id="UP001479290"/>
    </source>
</evidence>
<reference evidence="3 4" key="1">
    <citation type="submission" date="2024-05" db="EMBL/GenBank/DDBJ databases">
        <title>A high-quality chromosomal-level genome assembly of Topmouth culter (Culter alburnus).</title>
        <authorList>
            <person name="Zhao H."/>
        </authorList>
    </citation>
    <scope>NUCLEOTIDE SEQUENCE [LARGE SCALE GENOMIC DNA]</scope>
    <source>
        <strain evidence="3">CATC2023</strain>
        <tissue evidence="3">Muscle</tissue>
    </source>
</reference>
<comment type="caution">
    <text evidence="3">The sequence shown here is derived from an EMBL/GenBank/DDBJ whole genome shotgun (WGS) entry which is preliminary data.</text>
</comment>
<dbReference type="EMBL" id="JAWDJR010000004">
    <property type="protein sequence ID" value="KAK9976482.1"/>
    <property type="molecule type" value="Genomic_DNA"/>
</dbReference>
<gene>
    <name evidence="3" type="ORF">ABG768_021687</name>
</gene>